<gene>
    <name evidence="1" type="ORF">S01H1_33504</name>
</gene>
<evidence type="ECO:0000313" key="1">
    <source>
        <dbReference type="EMBL" id="GAG11567.1"/>
    </source>
</evidence>
<organism evidence="1">
    <name type="scientific">marine sediment metagenome</name>
    <dbReference type="NCBI Taxonomy" id="412755"/>
    <lineage>
        <taxon>unclassified sequences</taxon>
        <taxon>metagenomes</taxon>
        <taxon>ecological metagenomes</taxon>
    </lineage>
</organism>
<accession>X0VK44</accession>
<reference evidence="1" key="1">
    <citation type="journal article" date="2014" name="Front. Microbiol.">
        <title>High frequency of phylogenetically diverse reductive dehalogenase-homologous genes in deep subseafloor sedimentary metagenomes.</title>
        <authorList>
            <person name="Kawai M."/>
            <person name="Futagami T."/>
            <person name="Toyoda A."/>
            <person name="Takaki Y."/>
            <person name="Nishi S."/>
            <person name="Hori S."/>
            <person name="Arai W."/>
            <person name="Tsubouchi T."/>
            <person name="Morono Y."/>
            <person name="Uchiyama I."/>
            <person name="Ito T."/>
            <person name="Fujiyama A."/>
            <person name="Inagaki F."/>
            <person name="Takami H."/>
        </authorList>
    </citation>
    <scope>NUCLEOTIDE SEQUENCE</scope>
    <source>
        <strain evidence="1">Expedition CK06-06</strain>
    </source>
</reference>
<name>X0VK44_9ZZZZ</name>
<dbReference type="EMBL" id="BARS01020807">
    <property type="protein sequence ID" value="GAG11567.1"/>
    <property type="molecule type" value="Genomic_DNA"/>
</dbReference>
<proteinExistence type="predicted"/>
<dbReference type="AlphaFoldDB" id="X0VK44"/>
<protein>
    <submittedName>
        <fullName evidence="1">Uncharacterized protein</fullName>
    </submittedName>
</protein>
<feature type="non-terminal residue" evidence="1">
    <location>
        <position position="1"/>
    </location>
</feature>
<comment type="caution">
    <text evidence="1">The sequence shown here is derived from an EMBL/GenBank/DDBJ whole genome shotgun (WGS) entry which is preliminary data.</text>
</comment>
<sequence length="234" mass="26187">VSWELHCTSLGDVIITVTPDGTDVASGRLLSELGNITPDSIIVCQRYIIELWGPEYDPVNNPDGWNLMSLMVEPEDPAIEVVLESIEENVVSVWYYDAQTETWLSSTPDGGAWVGDLPTMEDGKGFWIQMTQNDLLAVSGTEVVPPEPGPNLPPSYQLYAGWNLVGFSSLTPMPADYYFFAPYYNEVLKCIWLFGSGPWGQYILCEIEMLDLEPGKGYWVWVAVDHEVVVPWNN</sequence>